<dbReference type="InterPro" id="IPR027417">
    <property type="entry name" value="P-loop_NTPase"/>
</dbReference>
<evidence type="ECO:0000313" key="17">
    <source>
        <dbReference type="Proteomes" id="UP000181969"/>
    </source>
</evidence>
<sequence>MKDILHMDKVTKSFGKGRTEVQALKGIDLRVQAGEFISIIGPSGSGKSTFLTIAGGLQSSTTGTTKINTIDFNKLSEKERSKVRFKEVGFILQASNLIPYLTVKEQLKLVDKINKKNINRGKIDEMLDSLDILELQDKYPGELSGGERQRVAITRALYNDPSLILADEPTASLDTERAYQVVDILRKEAHEKNKATIMVTHDSRMIKNSDSVYRIEDGNLFKVDNP</sequence>
<comment type="subcellular location">
    <subcellularLocation>
        <location evidence="1">Cell membrane</location>
        <topology evidence="1">Peripheral membrane protein</topology>
    </subcellularLocation>
</comment>
<keyword evidence="7" id="KW-0472">Membrane</keyword>
<dbReference type="InterPro" id="IPR003439">
    <property type="entry name" value="ABC_transporter-like_ATP-bd"/>
</dbReference>
<dbReference type="Gene3D" id="3.40.50.300">
    <property type="entry name" value="P-loop containing nucleotide triphosphate hydrolases"/>
    <property type="match status" value="1"/>
</dbReference>
<dbReference type="GO" id="GO:0016887">
    <property type="term" value="F:ATP hydrolysis activity"/>
    <property type="evidence" value="ECO:0007669"/>
    <property type="project" value="InterPro"/>
</dbReference>
<evidence type="ECO:0000313" key="16">
    <source>
        <dbReference type="EMBL" id="WEA13347.1"/>
    </source>
</evidence>
<dbReference type="CDD" id="cd03255">
    <property type="entry name" value="ABC_MJ0796_LolCDE_FtsE"/>
    <property type="match status" value="1"/>
</dbReference>
<dbReference type="Pfam" id="PF00005">
    <property type="entry name" value="ABC_tran"/>
    <property type="match status" value="1"/>
</dbReference>
<dbReference type="PATRIC" id="fig|1363.32.peg.1920"/>
<evidence type="ECO:0000256" key="7">
    <source>
        <dbReference type="ARBA" id="ARBA00023136"/>
    </source>
</evidence>
<dbReference type="EMBL" id="BLXU01000006">
    <property type="protein sequence ID" value="GFO51929.1"/>
    <property type="molecule type" value="Genomic_DNA"/>
</dbReference>
<evidence type="ECO:0000256" key="2">
    <source>
        <dbReference type="ARBA" id="ARBA00011131"/>
    </source>
</evidence>
<dbReference type="GeneID" id="75144398"/>
<evidence type="ECO:0000256" key="1">
    <source>
        <dbReference type="ARBA" id="ARBA00004202"/>
    </source>
</evidence>
<comment type="function">
    <text evidence="10">Part of the ABC transporter complex hrt involved in hemin import. Responsible for energy coupling to the transport system.</text>
</comment>
<dbReference type="EMBL" id="CP118627">
    <property type="protein sequence ID" value="WEA13347.1"/>
    <property type="molecule type" value="Genomic_DNA"/>
</dbReference>
<dbReference type="InterPro" id="IPR017911">
    <property type="entry name" value="MacB-like_ATP-bd"/>
</dbReference>
<dbReference type="SMART" id="SM00382">
    <property type="entry name" value="AAA"/>
    <property type="match status" value="1"/>
</dbReference>
<dbReference type="OrthoDB" id="9791546at2"/>
<evidence type="ECO:0000256" key="5">
    <source>
        <dbReference type="ARBA" id="ARBA00022741"/>
    </source>
</evidence>
<evidence type="ECO:0000256" key="6">
    <source>
        <dbReference type="ARBA" id="ARBA00022840"/>
    </source>
</evidence>
<dbReference type="GO" id="GO:0005524">
    <property type="term" value="F:ATP binding"/>
    <property type="evidence" value="ECO:0007669"/>
    <property type="project" value="UniProtKB-KW"/>
</dbReference>
<evidence type="ECO:0000313" key="15">
    <source>
        <dbReference type="EMBL" id="UYT09958.1"/>
    </source>
</evidence>
<proteinExistence type="inferred from homology"/>
<protein>
    <recommendedName>
        <fullName evidence="9">Putative hemin import ATP-binding protein HrtA</fullName>
    </recommendedName>
</protein>
<keyword evidence="5" id="KW-0547">Nucleotide-binding</keyword>
<reference evidence="12 18" key="2">
    <citation type="submission" date="2020-06" db="EMBL/GenBank/DDBJ databases">
        <title>Draft genome sequence of Lactic acid bacteria from Okinawan-style tofu.</title>
        <authorList>
            <person name="Takara I."/>
            <person name="Ikematsu S."/>
        </authorList>
    </citation>
    <scope>NUCLEOTIDE SEQUENCE [LARGE SCALE GENOMIC DNA]</scope>
    <source>
        <strain evidence="18">lg38</strain>
        <strain evidence="12">Lg38</strain>
    </source>
</reference>
<evidence type="ECO:0000313" key="12">
    <source>
        <dbReference type="EMBL" id="GFO51929.1"/>
    </source>
</evidence>
<dbReference type="InterPro" id="IPR015854">
    <property type="entry name" value="ABC_transpr_LolD-like"/>
</dbReference>
<evidence type="ECO:0000313" key="18">
    <source>
        <dbReference type="Proteomes" id="UP000504756"/>
    </source>
</evidence>
<keyword evidence="4" id="KW-1003">Cell membrane</keyword>
<dbReference type="GO" id="GO:0022857">
    <property type="term" value="F:transmembrane transporter activity"/>
    <property type="evidence" value="ECO:0007669"/>
    <property type="project" value="TreeGrafter"/>
</dbReference>
<evidence type="ECO:0000256" key="9">
    <source>
        <dbReference type="ARBA" id="ARBA00024432"/>
    </source>
</evidence>
<dbReference type="Proteomes" id="UP001157396">
    <property type="component" value="Unassembled WGS sequence"/>
</dbReference>
<reference evidence="13" key="5">
    <citation type="submission" date="2023-04" db="EMBL/GenBank/DDBJ databases">
        <title>Genomic analysis of Lactococcus garvieae isolates.</title>
        <authorList>
            <person name="Zhanghang C."/>
        </authorList>
    </citation>
    <scope>NUCLEOTIDE SEQUENCE</scope>
    <source>
        <strain evidence="13">ZB-1</strain>
    </source>
</reference>
<dbReference type="OMA" id="AMIFQQH"/>
<dbReference type="RefSeq" id="WP_003134240.1">
    <property type="nucleotide sequence ID" value="NZ_AP026069.1"/>
</dbReference>
<dbReference type="GO" id="GO:0005886">
    <property type="term" value="C:plasma membrane"/>
    <property type="evidence" value="ECO:0007669"/>
    <property type="project" value="UniProtKB-SubCell"/>
</dbReference>
<reference evidence="15" key="3">
    <citation type="submission" date="2022-10" db="EMBL/GenBank/DDBJ databases">
        <title>Genome assembly of Lactococcus garvieae isolates from cricket gut.</title>
        <authorList>
            <person name="Luecke A.R."/>
            <person name="Brown A.M.V."/>
            <person name="Wakeman C.A."/>
        </authorList>
    </citation>
    <scope>NUCLEOTIDE SEQUENCE</scope>
    <source>
        <strain evidence="15">Alexii-11_2</strain>
    </source>
</reference>
<dbReference type="Proteomes" id="UP001164042">
    <property type="component" value="Chromosome"/>
</dbReference>
<dbReference type="Proteomes" id="UP000504756">
    <property type="component" value="Unassembled WGS sequence"/>
</dbReference>
<evidence type="ECO:0000313" key="14">
    <source>
        <dbReference type="EMBL" id="SFL46834.1"/>
    </source>
</evidence>
<evidence type="ECO:0000256" key="3">
    <source>
        <dbReference type="ARBA" id="ARBA00022448"/>
    </source>
</evidence>
<accession>A0A098CXF8</accession>
<dbReference type="PANTHER" id="PTHR24220:SF666">
    <property type="entry name" value="HEMIN IMPORT ATP-BINDING PROTEIN HRTA-RELATED"/>
    <property type="match status" value="1"/>
</dbReference>
<evidence type="ECO:0000256" key="4">
    <source>
        <dbReference type="ARBA" id="ARBA00022475"/>
    </source>
</evidence>
<dbReference type="EMBL" id="FOTJ01000011">
    <property type="protein sequence ID" value="SFL46834.1"/>
    <property type="molecule type" value="Genomic_DNA"/>
</dbReference>
<comment type="similarity">
    <text evidence="8">Belongs to the ABC transporter superfamily. HrtA family.</text>
</comment>
<dbReference type="Proteomes" id="UP000181969">
    <property type="component" value="Unassembled WGS sequence"/>
</dbReference>
<evidence type="ECO:0000256" key="8">
    <source>
        <dbReference type="ARBA" id="ARBA00024359"/>
    </source>
</evidence>
<feature type="domain" description="ABC transporter" evidence="11">
    <location>
        <begin position="5"/>
        <end position="226"/>
    </location>
</feature>
<dbReference type="PANTHER" id="PTHR24220">
    <property type="entry name" value="IMPORT ATP-BINDING PROTEIN"/>
    <property type="match status" value="1"/>
</dbReference>
<reference evidence="14 17" key="1">
    <citation type="submission" date="2016-10" db="EMBL/GenBank/DDBJ databases">
        <authorList>
            <person name="de Groot N.N."/>
        </authorList>
    </citation>
    <scope>NUCLEOTIDE SEQUENCE [LARGE SCALE GENOMIC DNA]</scope>
    <source>
        <strain evidence="14 17">M79</strain>
    </source>
</reference>
<evidence type="ECO:0000259" key="11">
    <source>
        <dbReference type="PROSITE" id="PS50893"/>
    </source>
</evidence>
<dbReference type="SUPFAM" id="SSF52540">
    <property type="entry name" value="P-loop containing nucleoside triphosphate hydrolases"/>
    <property type="match status" value="1"/>
</dbReference>
<organism evidence="12 18">
    <name type="scientific">Lactococcus garvieae</name>
    <dbReference type="NCBI Taxonomy" id="1363"/>
    <lineage>
        <taxon>Bacteria</taxon>
        <taxon>Bacillati</taxon>
        <taxon>Bacillota</taxon>
        <taxon>Bacilli</taxon>
        <taxon>Lactobacillales</taxon>
        <taxon>Streptococcaceae</taxon>
        <taxon>Lactococcus</taxon>
    </lineage>
</organism>
<name>A0A098CXF8_9LACT</name>
<dbReference type="EMBL" id="JARYTV010000002">
    <property type="protein sequence ID" value="MDH7959371.1"/>
    <property type="molecule type" value="Genomic_DNA"/>
</dbReference>
<reference evidence="16" key="4">
    <citation type="submission" date="2023-02" db="EMBL/GenBank/DDBJ databases">
        <title>Comparative genomics and fermentation flavor characterization of five lactic acid bacteria reveal flavor biosynthesis metabolic pathways in fermented muskmelon puree.</title>
        <authorList>
            <person name="Yuan L."/>
            <person name="Li M."/>
            <person name="Xu X."/>
            <person name="Lao F."/>
            <person name="Wu J."/>
        </authorList>
    </citation>
    <scope>NUCLEOTIDE SEQUENCE</scope>
    <source>
        <strain evidence="16">Pa-2</strain>
    </source>
</reference>
<keyword evidence="3" id="KW-0813">Transport</keyword>
<keyword evidence="6 12" id="KW-0067">ATP-binding</keyword>
<dbReference type="EMBL" id="CP109635">
    <property type="protein sequence ID" value="UYT09958.1"/>
    <property type="molecule type" value="Genomic_DNA"/>
</dbReference>
<dbReference type="AlphaFoldDB" id="A0A098CXF8"/>
<gene>
    <name evidence="12" type="primary">ygfA</name>
    <name evidence="12" type="ORF">ikelab_12040</name>
    <name evidence="15" type="ORF">OF801_08260</name>
    <name evidence="16" type="ORF">PWF74_07370</name>
    <name evidence="13" type="ORF">QHR29_02670</name>
    <name evidence="14" type="ORF">SAMN05216438_11140</name>
</gene>
<evidence type="ECO:0000256" key="10">
    <source>
        <dbReference type="ARBA" id="ARBA00024721"/>
    </source>
</evidence>
<comment type="subunit">
    <text evidence="2">The complex is composed of two ATP-binding proteins (HrtA), two transmembrane proteins (HrtB) and a solute-binding protein.</text>
</comment>
<dbReference type="PROSITE" id="PS50893">
    <property type="entry name" value="ABC_TRANSPORTER_2"/>
    <property type="match status" value="1"/>
</dbReference>
<dbReference type="Proteomes" id="UP001217324">
    <property type="component" value="Chromosome"/>
</dbReference>
<dbReference type="InterPro" id="IPR003593">
    <property type="entry name" value="AAA+_ATPase"/>
</dbReference>
<evidence type="ECO:0000313" key="13">
    <source>
        <dbReference type="EMBL" id="MDH7959371.1"/>
    </source>
</evidence>
<dbReference type="eggNOG" id="COG1136">
    <property type="taxonomic scope" value="Bacteria"/>
</dbReference>